<gene>
    <name evidence="1" type="ORF">BKA19_3910</name>
</gene>
<reference evidence="1 2" key="1">
    <citation type="submission" date="2019-02" db="EMBL/GenBank/DDBJ databases">
        <title>Sequencing the genomes of 1000 actinobacteria strains.</title>
        <authorList>
            <person name="Klenk H.-P."/>
        </authorList>
    </citation>
    <scope>NUCLEOTIDE SEQUENCE [LARGE SCALE GENOMIC DNA]</scope>
    <source>
        <strain evidence="1 2">DSM 44509</strain>
    </source>
</reference>
<dbReference type="AlphaFoldDB" id="A0A4Q7YAD8"/>
<protein>
    <recommendedName>
        <fullName evidence="3">DinB family protein</fullName>
    </recommendedName>
</protein>
<dbReference type="RefSeq" id="WP_104527071.1">
    <property type="nucleotide sequence ID" value="NZ_POQT01000003.1"/>
</dbReference>
<evidence type="ECO:0000313" key="1">
    <source>
        <dbReference type="EMBL" id="RZU34152.1"/>
    </source>
</evidence>
<dbReference type="Proteomes" id="UP000292507">
    <property type="component" value="Unassembled WGS sequence"/>
</dbReference>
<dbReference type="EMBL" id="SHKV01000001">
    <property type="protein sequence ID" value="RZU34152.1"/>
    <property type="molecule type" value="Genomic_DNA"/>
</dbReference>
<organism evidence="1 2">
    <name type="scientific">Blastococcus saxobsidens</name>
    <dbReference type="NCBI Taxonomy" id="138336"/>
    <lineage>
        <taxon>Bacteria</taxon>
        <taxon>Bacillati</taxon>
        <taxon>Actinomycetota</taxon>
        <taxon>Actinomycetes</taxon>
        <taxon>Geodermatophilales</taxon>
        <taxon>Geodermatophilaceae</taxon>
        <taxon>Blastococcus</taxon>
    </lineage>
</organism>
<comment type="caution">
    <text evidence="1">The sequence shown here is derived from an EMBL/GenBank/DDBJ whole genome shotgun (WGS) entry which is preliminary data.</text>
</comment>
<name>A0A4Q7YAD8_9ACTN</name>
<keyword evidence="2" id="KW-1185">Reference proteome</keyword>
<proteinExistence type="predicted"/>
<sequence>MLLNAIDGGAGQQRHEAVGKPIIPSVLVDGDPVPIIHPVQLRGILGMPDESGSAAEPWLPMAWDIAAVLDDWVRLVGHYEWDQLLEPTLSRGRDSRNLTVNVCRPIDLLPAAYREHFFAWYTGEADLQVEAYLHTTEQVRTYVERASRTWQAFLLEVSELPEVDDPFVVSNRGDTAFSELVRLQRFHAAFHHRQICDFLDNAGVPVARLLDVTAFTGIGLPEELY</sequence>
<accession>A0A4Q7YAD8</accession>
<evidence type="ECO:0008006" key="3">
    <source>
        <dbReference type="Google" id="ProtNLM"/>
    </source>
</evidence>
<evidence type="ECO:0000313" key="2">
    <source>
        <dbReference type="Proteomes" id="UP000292507"/>
    </source>
</evidence>